<feature type="compositionally biased region" description="Basic and acidic residues" evidence="1">
    <location>
        <begin position="32"/>
        <end position="44"/>
    </location>
</feature>
<evidence type="ECO:0000313" key="15">
    <source>
        <dbReference type="Proteomes" id="UP000441208"/>
    </source>
</evidence>
<feature type="region of interest" description="Disordered" evidence="1">
    <location>
        <begin position="1"/>
        <end position="76"/>
    </location>
</feature>
<evidence type="ECO:0000313" key="6">
    <source>
        <dbReference type="EMBL" id="KAE9112922.1"/>
    </source>
</evidence>
<dbReference type="EMBL" id="QXFX01001192">
    <property type="protein sequence ID" value="KAE9094812.1"/>
    <property type="molecule type" value="Genomic_DNA"/>
</dbReference>
<evidence type="ECO:0000313" key="17">
    <source>
        <dbReference type="Proteomes" id="UP000476176"/>
    </source>
</evidence>
<dbReference type="EMBL" id="QXGD01001165">
    <property type="protein sequence ID" value="KAE9212994.1"/>
    <property type="molecule type" value="Genomic_DNA"/>
</dbReference>
<dbReference type="Proteomes" id="UP000441208">
    <property type="component" value="Unassembled WGS sequence"/>
</dbReference>
<proteinExistence type="predicted"/>
<comment type="caution">
    <text evidence="3">The sequence shown here is derived from an EMBL/GenBank/DDBJ whole genome shotgun (WGS) entry which is preliminary data.</text>
</comment>
<dbReference type="Proteomes" id="UP000460718">
    <property type="component" value="Unassembled WGS sequence"/>
</dbReference>
<evidence type="ECO:0000313" key="8">
    <source>
        <dbReference type="EMBL" id="KAE9210829.1"/>
    </source>
</evidence>
<dbReference type="EMBL" id="QXGA01001688">
    <property type="protein sequence ID" value="KAE9112922.1"/>
    <property type="molecule type" value="Genomic_DNA"/>
</dbReference>
<reference evidence="16 17" key="1">
    <citation type="submission" date="2018-09" db="EMBL/GenBank/DDBJ databases">
        <title>Genomic investigation of the strawberry pathogen Phytophthora fragariae indicates pathogenicity is determined by transcriptional variation in three key races.</title>
        <authorList>
            <person name="Adams T.M."/>
            <person name="Armitage A.D."/>
            <person name="Sobczyk M.K."/>
            <person name="Bates H.J."/>
            <person name="Dunwell J.M."/>
            <person name="Nellist C.F."/>
            <person name="Harrison R.J."/>
        </authorList>
    </citation>
    <scope>NUCLEOTIDE SEQUENCE [LARGE SCALE GENOMIC DNA]</scope>
    <source>
        <strain evidence="9 13">BC-1</strain>
        <strain evidence="8 17">BC-23</strain>
        <strain evidence="7 12">NOV-27</strain>
        <strain evidence="6 14">NOV-5</strain>
        <strain evidence="5 15">NOV-71</strain>
        <strain evidence="10 18">NOV-77</strain>
        <strain evidence="2 11">NOV-9</strain>
        <strain evidence="4 19">ONT-3</strain>
        <strain evidence="3 16">SCRP245</strain>
    </source>
</reference>
<evidence type="ECO:0000313" key="19">
    <source>
        <dbReference type="Proteomes" id="UP000488956"/>
    </source>
</evidence>
<dbReference type="Proteomes" id="UP000488956">
    <property type="component" value="Unassembled WGS sequence"/>
</dbReference>
<evidence type="ECO:0000313" key="18">
    <source>
        <dbReference type="Proteomes" id="UP000486351"/>
    </source>
</evidence>
<keyword evidence="12" id="KW-1185">Reference proteome</keyword>
<evidence type="ECO:0000313" key="7">
    <source>
        <dbReference type="EMBL" id="KAE9188556.1"/>
    </source>
</evidence>
<feature type="compositionally biased region" description="Acidic residues" evidence="1">
    <location>
        <begin position="45"/>
        <end position="54"/>
    </location>
</feature>
<dbReference type="Proteomes" id="UP000486351">
    <property type="component" value="Unassembled WGS sequence"/>
</dbReference>
<accession>A0A6A3IYT0</accession>
<evidence type="ECO:0000313" key="3">
    <source>
        <dbReference type="EMBL" id="KAE8987042.1"/>
    </source>
</evidence>
<dbReference type="Proteomes" id="UP000440367">
    <property type="component" value="Unassembled WGS sequence"/>
</dbReference>
<dbReference type="EMBL" id="QXFZ01001184">
    <property type="protein sequence ID" value="KAE9095189.1"/>
    <property type="molecule type" value="Genomic_DNA"/>
</dbReference>
<evidence type="ECO:0000313" key="12">
    <source>
        <dbReference type="Proteomes" id="UP000433483"/>
    </source>
</evidence>
<protein>
    <submittedName>
        <fullName evidence="3">Uncharacterized protein</fullName>
    </submittedName>
</protein>
<organism evidence="3 16">
    <name type="scientific">Phytophthora fragariae</name>
    <dbReference type="NCBI Taxonomy" id="53985"/>
    <lineage>
        <taxon>Eukaryota</taxon>
        <taxon>Sar</taxon>
        <taxon>Stramenopiles</taxon>
        <taxon>Oomycota</taxon>
        <taxon>Peronosporomycetes</taxon>
        <taxon>Peronosporales</taxon>
        <taxon>Peronosporaceae</taxon>
        <taxon>Phytophthora</taxon>
    </lineage>
</organism>
<dbReference type="EMBL" id="QXGF01001267">
    <property type="protein sequence ID" value="KAE8931248.1"/>
    <property type="molecule type" value="Genomic_DNA"/>
</dbReference>
<evidence type="ECO:0000313" key="10">
    <source>
        <dbReference type="EMBL" id="KAE9316803.1"/>
    </source>
</evidence>
<dbReference type="Proteomes" id="UP000429523">
    <property type="component" value="Unassembled WGS sequence"/>
</dbReference>
<dbReference type="EMBL" id="QXFY01001478">
    <property type="protein sequence ID" value="KAE9316803.1"/>
    <property type="molecule type" value="Genomic_DNA"/>
</dbReference>
<dbReference type="AlphaFoldDB" id="A0A6A3IYT0"/>
<evidence type="ECO:0000313" key="9">
    <source>
        <dbReference type="EMBL" id="KAE9212994.1"/>
    </source>
</evidence>
<evidence type="ECO:0000313" key="13">
    <source>
        <dbReference type="Proteomes" id="UP000440367"/>
    </source>
</evidence>
<dbReference type="EMBL" id="QXFW01001697">
    <property type="protein sequence ID" value="KAE8987042.1"/>
    <property type="molecule type" value="Genomic_DNA"/>
</dbReference>
<dbReference type="Proteomes" id="UP000433483">
    <property type="component" value="Unassembled WGS sequence"/>
</dbReference>
<evidence type="ECO:0000313" key="11">
    <source>
        <dbReference type="Proteomes" id="UP000429523"/>
    </source>
</evidence>
<feature type="compositionally biased region" description="Basic and acidic residues" evidence="1">
    <location>
        <begin position="55"/>
        <end position="70"/>
    </location>
</feature>
<sequence>MTELQVRTPARGQAGRPTQTQYTYSDEEDDPSDHGYSDDDRGIRDDEELYDSEEERDHVAAASEQERRAAADGTFAGQTTDLAVGVTLGEGSTVVTGLSTGTTVTTGLVSTDHKRHVGEPDTRLTTATAAANCANKCTTLASARPFKLLGSNEGREERPHT</sequence>
<evidence type="ECO:0000256" key="1">
    <source>
        <dbReference type="SAM" id="MobiDB-lite"/>
    </source>
</evidence>
<evidence type="ECO:0000313" key="2">
    <source>
        <dbReference type="EMBL" id="KAE8931248.1"/>
    </source>
</evidence>
<evidence type="ECO:0000313" key="16">
    <source>
        <dbReference type="Proteomes" id="UP000460718"/>
    </source>
</evidence>
<evidence type="ECO:0000313" key="4">
    <source>
        <dbReference type="EMBL" id="KAE9094812.1"/>
    </source>
</evidence>
<dbReference type="EMBL" id="QXGC01001117">
    <property type="protein sequence ID" value="KAE9210829.1"/>
    <property type="molecule type" value="Genomic_DNA"/>
</dbReference>
<dbReference type="Proteomes" id="UP000476176">
    <property type="component" value="Unassembled WGS sequence"/>
</dbReference>
<evidence type="ECO:0000313" key="14">
    <source>
        <dbReference type="Proteomes" id="UP000440732"/>
    </source>
</evidence>
<evidence type="ECO:0000313" key="5">
    <source>
        <dbReference type="EMBL" id="KAE9095189.1"/>
    </source>
</evidence>
<gene>
    <name evidence="9" type="ORF">PF002_g18090</name>
    <name evidence="8" type="ORF">PF004_g16085</name>
    <name evidence="7" type="ORF">PF005_g20009</name>
    <name evidence="6" type="ORF">PF006_g19875</name>
    <name evidence="5" type="ORF">PF007_g17465</name>
    <name evidence="10" type="ORF">PF008_g18913</name>
    <name evidence="2" type="ORF">PF009_g18686</name>
    <name evidence="4" type="ORF">PF010_g16950</name>
    <name evidence="3" type="ORF">PF011_g19734</name>
</gene>
<name>A0A6A3IYT0_9STRA</name>
<dbReference type="EMBL" id="QXGB01001579">
    <property type="protein sequence ID" value="KAE9188556.1"/>
    <property type="molecule type" value="Genomic_DNA"/>
</dbReference>
<dbReference type="Proteomes" id="UP000440732">
    <property type="component" value="Unassembled WGS sequence"/>
</dbReference>